<keyword evidence="2" id="KW-1185">Reference proteome</keyword>
<proteinExistence type="predicted"/>
<protein>
    <submittedName>
        <fullName evidence="1">Uncharacterized protein</fullName>
    </submittedName>
</protein>
<dbReference type="Proteomes" id="UP000602510">
    <property type="component" value="Unassembled WGS sequence"/>
</dbReference>
<organism evidence="1 2">
    <name type="scientific">Phytophthora infestans</name>
    <name type="common">Potato late blight agent</name>
    <name type="synonym">Botrytis infestans</name>
    <dbReference type="NCBI Taxonomy" id="4787"/>
    <lineage>
        <taxon>Eukaryota</taxon>
        <taxon>Sar</taxon>
        <taxon>Stramenopiles</taxon>
        <taxon>Oomycota</taxon>
        <taxon>Peronosporomycetes</taxon>
        <taxon>Peronosporales</taxon>
        <taxon>Peronosporaceae</taxon>
        <taxon>Phytophthora</taxon>
    </lineage>
</organism>
<dbReference type="EMBL" id="WSZM01000426">
    <property type="protein sequence ID" value="KAF4033294.1"/>
    <property type="molecule type" value="Genomic_DNA"/>
</dbReference>
<name>A0A833SJQ9_PHYIN</name>
<gene>
    <name evidence="1" type="ORF">GN244_ATG14782</name>
</gene>
<evidence type="ECO:0000313" key="2">
    <source>
        <dbReference type="Proteomes" id="UP000602510"/>
    </source>
</evidence>
<evidence type="ECO:0000313" key="1">
    <source>
        <dbReference type="EMBL" id="KAF4033294.1"/>
    </source>
</evidence>
<comment type="caution">
    <text evidence="1">The sequence shown here is derived from an EMBL/GenBank/DDBJ whole genome shotgun (WGS) entry which is preliminary data.</text>
</comment>
<dbReference type="AlphaFoldDB" id="A0A833SJQ9"/>
<sequence>MCFTYHVLKAIAPSTDVNGLLAALTKTQAAESAELLRYAAPVRQSRFTVPPLTASLAALHYPSPTAALCPTAGPVSGGKKTPCRAFGGMSHASIGARVTVIFARFRSTPYKQFSYLARKI</sequence>
<reference evidence="1" key="1">
    <citation type="submission" date="2020-04" db="EMBL/GenBank/DDBJ databases">
        <title>Hybrid Assembly of Korean Phytophthora infestans isolates.</title>
        <authorList>
            <person name="Prokchorchik M."/>
            <person name="Lee Y."/>
            <person name="Seo J."/>
            <person name="Cho J.-H."/>
            <person name="Park Y.-E."/>
            <person name="Jang D.-C."/>
            <person name="Im J.-S."/>
            <person name="Choi J.-G."/>
            <person name="Park H.-J."/>
            <person name="Lee G.-B."/>
            <person name="Lee Y.-G."/>
            <person name="Hong S.-Y."/>
            <person name="Cho K."/>
            <person name="Sohn K.H."/>
        </authorList>
    </citation>
    <scope>NUCLEOTIDE SEQUENCE</scope>
    <source>
        <strain evidence="1">KR_1_A1</strain>
    </source>
</reference>
<accession>A0A833SJQ9</accession>